<dbReference type="Pfam" id="PF09357">
    <property type="entry name" value="RteC"/>
    <property type="match status" value="1"/>
</dbReference>
<dbReference type="KEGG" id="fcm:BIW12_13500"/>
<reference evidence="1 2" key="1">
    <citation type="submission" date="2016-10" db="EMBL/GenBank/DDBJ databases">
        <title>Complete Genome Sequence of Flavobacterium sp. PK15.</title>
        <authorList>
            <person name="Ekwe A."/>
            <person name="Kim S.B."/>
        </authorList>
    </citation>
    <scope>NUCLEOTIDE SEQUENCE [LARGE SCALE GENOMIC DNA]</scope>
    <source>
        <strain evidence="1 2">PK15</strain>
    </source>
</reference>
<evidence type="ECO:0000313" key="2">
    <source>
        <dbReference type="Proteomes" id="UP000178198"/>
    </source>
</evidence>
<dbReference type="RefSeq" id="WP_071185595.1">
    <property type="nucleotide sequence ID" value="NZ_CP017774.1"/>
</dbReference>
<organism evidence="1 2">
    <name type="scientific">Flavobacterium commune</name>
    <dbReference type="NCBI Taxonomy" id="1306519"/>
    <lineage>
        <taxon>Bacteria</taxon>
        <taxon>Pseudomonadati</taxon>
        <taxon>Bacteroidota</taxon>
        <taxon>Flavobacteriia</taxon>
        <taxon>Flavobacteriales</taxon>
        <taxon>Flavobacteriaceae</taxon>
        <taxon>Flavobacterium</taxon>
    </lineage>
</organism>
<evidence type="ECO:0000313" key="1">
    <source>
        <dbReference type="EMBL" id="APA00358.1"/>
    </source>
</evidence>
<accession>A0A1D9PCW6</accession>
<dbReference type="STRING" id="1306519.BIW12_13500"/>
<sequence>MKLEQQSTELLSNLNEKLNFTDLEIDDPIIRSEKAIEMIVNAIEKLKTIFEKEKNKSLEVEIDFFKNIKSKFTSKLIYYNAIYKIETKKPHGGDRIIKKYLNNELEKLKRYFDNNLDFYKYYRTGSSYLDHKYFARGKFDVKLALDSFYFEADRSFSTSHDFKVAKIMAHDLIQVYLEDKLLIIENKEPREKSQVNPKVKQNWTGSKVALIELLYALHTEGVFNNGTSDLKEIAEYFQNVFNIDLGQYHRAFLEIRMRKSDQTKFLNALKEKLVKRMENTDDLL</sequence>
<dbReference type="InterPro" id="IPR018534">
    <property type="entry name" value="Tet_reg_excision_RteC"/>
</dbReference>
<name>A0A1D9PCW6_9FLAO</name>
<proteinExistence type="predicted"/>
<dbReference type="Proteomes" id="UP000178198">
    <property type="component" value="Chromosome"/>
</dbReference>
<protein>
    <submittedName>
        <fullName evidence="1">Tetracycline regulation of excision, RteC</fullName>
    </submittedName>
</protein>
<keyword evidence="2" id="KW-1185">Reference proteome</keyword>
<dbReference type="OrthoDB" id="790983at2"/>
<dbReference type="EMBL" id="CP017774">
    <property type="protein sequence ID" value="APA00358.1"/>
    <property type="molecule type" value="Genomic_DNA"/>
</dbReference>
<dbReference type="AlphaFoldDB" id="A0A1D9PCW6"/>
<gene>
    <name evidence="1" type="ORF">BIW12_13500</name>
</gene>